<name>A0ABS7JIU4_9SPHN</name>
<organism evidence="1 2">
    <name type="scientific">Qipengyuania pacifica</name>
    <dbReference type="NCBI Taxonomy" id="2860199"/>
    <lineage>
        <taxon>Bacteria</taxon>
        <taxon>Pseudomonadati</taxon>
        <taxon>Pseudomonadota</taxon>
        <taxon>Alphaproteobacteria</taxon>
        <taxon>Sphingomonadales</taxon>
        <taxon>Erythrobacteraceae</taxon>
        <taxon>Qipengyuania</taxon>
    </lineage>
</organism>
<evidence type="ECO:0000313" key="1">
    <source>
        <dbReference type="EMBL" id="MBX7488994.1"/>
    </source>
</evidence>
<proteinExistence type="predicted"/>
<dbReference type="Proteomes" id="UP000776651">
    <property type="component" value="Unassembled WGS sequence"/>
</dbReference>
<sequence length="123" mass="13359">MALFASTEAYAQAQGVYLPAPPQGSGGEDSIETAGGTRCRQSINSSGGYVDVGVSGSAATPETVDPFLQYRPFSNERDARALVYARVTIPLGQRPERIDCTRLYEMELQRLREEIALLKMAAE</sequence>
<keyword evidence="2" id="KW-1185">Reference proteome</keyword>
<dbReference type="EMBL" id="JAIGNQ010000003">
    <property type="protein sequence ID" value="MBX7488994.1"/>
    <property type="molecule type" value="Genomic_DNA"/>
</dbReference>
<comment type="caution">
    <text evidence="1">The sequence shown here is derived from an EMBL/GenBank/DDBJ whole genome shotgun (WGS) entry which is preliminary data.</text>
</comment>
<accession>A0ABS7JIU4</accession>
<dbReference type="RefSeq" id="WP_103023644.1">
    <property type="nucleotide sequence ID" value="NZ_JAIGNQ010000003.1"/>
</dbReference>
<gene>
    <name evidence="1" type="ORF">K3177_10765</name>
</gene>
<evidence type="ECO:0000313" key="2">
    <source>
        <dbReference type="Proteomes" id="UP000776651"/>
    </source>
</evidence>
<reference evidence="1 2" key="1">
    <citation type="submission" date="2021-08" db="EMBL/GenBank/DDBJ databases">
        <title>Comparative Genomics Analysis of the Genus Qipengyuania Reveals Extensive Genetic Diversity and Metabolic Versatility, Including the Description of Fifteen Novel Species.</title>
        <authorList>
            <person name="Liu Y."/>
        </authorList>
    </citation>
    <scope>NUCLEOTIDE SEQUENCE [LARGE SCALE GENOMIC DNA]</scope>
    <source>
        <strain evidence="1 2">GH25</strain>
    </source>
</reference>
<protein>
    <submittedName>
        <fullName evidence="1">Uncharacterized protein</fullName>
    </submittedName>
</protein>